<feature type="coiled-coil region" evidence="1">
    <location>
        <begin position="281"/>
        <end position="308"/>
    </location>
</feature>
<dbReference type="AlphaFoldDB" id="A0A1Y2BWV4"/>
<gene>
    <name evidence="3" type="ORF">BCR33DRAFT_853932</name>
</gene>
<name>A0A1Y2BWV4_9FUNG</name>
<evidence type="ECO:0000256" key="1">
    <source>
        <dbReference type="SAM" id="Coils"/>
    </source>
</evidence>
<evidence type="ECO:0000256" key="2">
    <source>
        <dbReference type="SAM" id="MobiDB-lite"/>
    </source>
</evidence>
<keyword evidence="1" id="KW-0175">Coiled coil</keyword>
<dbReference type="Proteomes" id="UP000193642">
    <property type="component" value="Unassembled WGS sequence"/>
</dbReference>
<comment type="caution">
    <text evidence="3">The sequence shown here is derived from an EMBL/GenBank/DDBJ whole genome shotgun (WGS) entry which is preliminary data.</text>
</comment>
<feature type="compositionally biased region" description="Basic residues" evidence="2">
    <location>
        <begin position="1"/>
        <end position="12"/>
    </location>
</feature>
<evidence type="ECO:0000313" key="4">
    <source>
        <dbReference type="Proteomes" id="UP000193642"/>
    </source>
</evidence>
<accession>A0A1Y2BWV4</accession>
<proteinExistence type="predicted"/>
<keyword evidence="4" id="KW-1185">Reference proteome</keyword>
<feature type="region of interest" description="Disordered" evidence="2">
    <location>
        <begin position="1"/>
        <end position="143"/>
    </location>
</feature>
<protein>
    <submittedName>
        <fullName evidence="3">Uncharacterized protein</fullName>
    </submittedName>
</protein>
<evidence type="ECO:0000313" key="3">
    <source>
        <dbReference type="EMBL" id="ORY38595.1"/>
    </source>
</evidence>
<feature type="compositionally biased region" description="Polar residues" evidence="2">
    <location>
        <begin position="92"/>
        <end position="108"/>
    </location>
</feature>
<organism evidence="3 4">
    <name type="scientific">Rhizoclosmatium globosum</name>
    <dbReference type="NCBI Taxonomy" id="329046"/>
    <lineage>
        <taxon>Eukaryota</taxon>
        <taxon>Fungi</taxon>
        <taxon>Fungi incertae sedis</taxon>
        <taxon>Chytridiomycota</taxon>
        <taxon>Chytridiomycota incertae sedis</taxon>
        <taxon>Chytridiomycetes</taxon>
        <taxon>Chytridiales</taxon>
        <taxon>Chytriomycetaceae</taxon>
        <taxon>Rhizoclosmatium</taxon>
    </lineage>
</organism>
<dbReference type="OrthoDB" id="5418203at2759"/>
<feature type="compositionally biased region" description="Polar residues" evidence="2">
    <location>
        <begin position="115"/>
        <end position="134"/>
    </location>
</feature>
<dbReference type="EMBL" id="MCGO01000043">
    <property type="protein sequence ID" value="ORY38595.1"/>
    <property type="molecule type" value="Genomic_DNA"/>
</dbReference>
<feature type="compositionally biased region" description="Polar residues" evidence="2">
    <location>
        <begin position="34"/>
        <end position="68"/>
    </location>
</feature>
<sequence length="317" mass="34884">MAYVPPHKRQQYRRANEASDSNNTKSEDSRFSKSHSPNTPNPQSSSKMTSFPPATQISTPSSRLSSTEQKQRVYPNLITDFQPPKVKKHTTNSKTSRPAEPFSTSNGPNWAAVVASQSTPTNTGSNAATSSGMASRTERKLEDSDSEILTLTAEFSKVSVKSSSESNIAPFDTDALECFDLPRSFESNTILHLLGKSSLHSACSLKWTKQNTVVLKFPSNDEAHTALLTLSQSGSLKVRPFYAHYDVGVSTPTFSSPSSPSGRPVKTDIVARRLIAGALGLKLARKTDEQLELEKQKMKQVIEEREKKKFQKSTQEN</sequence>
<reference evidence="3 4" key="1">
    <citation type="submission" date="2016-07" db="EMBL/GenBank/DDBJ databases">
        <title>Pervasive Adenine N6-methylation of Active Genes in Fungi.</title>
        <authorList>
            <consortium name="DOE Joint Genome Institute"/>
            <person name="Mondo S.J."/>
            <person name="Dannebaum R.O."/>
            <person name="Kuo R.C."/>
            <person name="Labutti K."/>
            <person name="Haridas S."/>
            <person name="Kuo A."/>
            <person name="Salamov A."/>
            <person name="Ahrendt S.R."/>
            <person name="Lipzen A."/>
            <person name="Sullivan W."/>
            <person name="Andreopoulos W.B."/>
            <person name="Clum A."/>
            <person name="Lindquist E."/>
            <person name="Daum C."/>
            <person name="Ramamoorthy G.K."/>
            <person name="Gryganskyi A."/>
            <person name="Culley D."/>
            <person name="Magnuson J.K."/>
            <person name="James T.Y."/>
            <person name="O'Malley M.A."/>
            <person name="Stajich J.E."/>
            <person name="Spatafora J.W."/>
            <person name="Visel A."/>
            <person name="Grigoriev I.V."/>
        </authorList>
    </citation>
    <scope>NUCLEOTIDE SEQUENCE [LARGE SCALE GENOMIC DNA]</scope>
    <source>
        <strain evidence="3 4">JEL800</strain>
    </source>
</reference>